<dbReference type="InterPro" id="IPR020598">
    <property type="entry name" value="rRNA_Ade_methylase_Trfase_N"/>
</dbReference>
<dbReference type="Proteomes" id="UP001208656">
    <property type="component" value="Unassembled WGS sequence"/>
</dbReference>
<proteinExistence type="inferred from homology"/>
<dbReference type="SUPFAM" id="SSF53335">
    <property type="entry name" value="S-adenosyl-L-methionine-dependent methyltransferases"/>
    <property type="match status" value="1"/>
</dbReference>
<keyword evidence="11" id="KW-1185">Reference proteome</keyword>
<feature type="binding site" evidence="8">
    <location>
        <position position="27"/>
    </location>
    <ligand>
        <name>S-adenosyl-L-methionine</name>
        <dbReference type="ChEBI" id="CHEBI:59789"/>
    </ligand>
</feature>
<evidence type="ECO:0000256" key="8">
    <source>
        <dbReference type="PROSITE-ProRule" id="PRU01026"/>
    </source>
</evidence>
<dbReference type="SMART" id="SM00650">
    <property type="entry name" value="rADc"/>
    <property type="match status" value="1"/>
</dbReference>
<evidence type="ECO:0000256" key="6">
    <source>
        <dbReference type="ARBA" id="ARBA00029941"/>
    </source>
</evidence>
<evidence type="ECO:0000313" key="10">
    <source>
        <dbReference type="EMBL" id="MCU9593543.1"/>
    </source>
</evidence>
<name>A0ABT2WCY6_9BACI</name>
<dbReference type="NCBIfam" id="NF000499">
    <property type="entry name" value="Erm23S_rRNA_broad"/>
    <property type="match status" value="1"/>
</dbReference>
<dbReference type="PROSITE" id="PS01131">
    <property type="entry name" value="RRNA_A_DIMETH"/>
    <property type="match status" value="1"/>
</dbReference>
<feature type="binding site" evidence="8">
    <location>
        <position position="114"/>
    </location>
    <ligand>
        <name>S-adenosyl-L-methionine</name>
        <dbReference type="ChEBI" id="CHEBI:59789"/>
    </ligand>
</feature>
<evidence type="ECO:0000256" key="1">
    <source>
        <dbReference type="ARBA" id="ARBA00016505"/>
    </source>
</evidence>
<evidence type="ECO:0000256" key="3">
    <source>
        <dbReference type="ARBA" id="ARBA00022679"/>
    </source>
</evidence>
<comment type="caution">
    <text evidence="10">The sequence shown here is derived from an EMBL/GenBank/DDBJ whole genome shotgun (WGS) entry which is preliminary data.</text>
</comment>
<dbReference type="InterPro" id="IPR001737">
    <property type="entry name" value="KsgA/Erm"/>
</dbReference>
<sequence length="287" mass="33702">MTRKKRIYKKNKIVRGEPPNYLGQHLMHNKKLLLKIVNEAAISPNDLILELGAGKGALTEILSQRAKKVLAVEYDKKFIKILEKKIANTKNTKIIHQDILKIKLPKEPFVVVSNIPYAITTPIMKKLLNYPFHPFQKGVIVMEKGAAKRFTSNYVKDPYIIAWRMWFDICYVRDISRRNFSPPPRVDSALVKICRKTNPIVPYRDYLIFWGLVDYMYKNYQFPIDDALKGVFTAQQIKRLKRILRINNDIPVAALTEQQWGIIYETMVKYVPNFRWPKIRKGKLKHF</sequence>
<dbReference type="InterPro" id="IPR029063">
    <property type="entry name" value="SAM-dependent_MTases_sf"/>
</dbReference>
<dbReference type="Gene3D" id="1.10.8.100">
    <property type="entry name" value="Ribosomal RNA adenine dimethylase-like, domain 2"/>
    <property type="match status" value="1"/>
</dbReference>
<dbReference type="PROSITE" id="PS51689">
    <property type="entry name" value="SAM_RNA_A_N6_MT"/>
    <property type="match status" value="1"/>
</dbReference>
<gene>
    <name evidence="10" type="primary">erm</name>
    <name evidence="10" type="ORF">OEV82_03615</name>
</gene>
<dbReference type="CDD" id="cd02440">
    <property type="entry name" value="AdoMet_MTases"/>
    <property type="match status" value="1"/>
</dbReference>
<evidence type="ECO:0000256" key="7">
    <source>
        <dbReference type="ARBA" id="ARBA00030809"/>
    </source>
</evidence>
<protein>
    <recommendedName>
        <fullName evidence="1">rRNA adenine N-6-methyltransferase</fullName>
    </recommendedName>
    <alternativeName>
        <fullName evidence="7">Erythromycin resistance protein</fullName>
    </alternativeName>
    <alternativeName>
        <fullName evidence="6">Macrolide-lincosamide-streptogramin B resistance protein</fullName>
    </alternativeName>
</protein>
<reference evidence="10 11" key="1">
    <citation type="submission" date="2022-10" db="EMBL/GenBank/DDBJ databases">
        <title>Description of Fervidibacillus gen. nov. in the family Fervidibacillaceae fam. nov. with two species, Fervidibacillus albus sp. nov., and Fervidibacillus halotolerans sp. nov., isolated from tidal flat sediments.</title>
        <authorList>
            <person name="Kwon K.K."/>
            <person name="Yang S.-H."/>
        </authorList>
    </citation>
    <scope>NUCLEOTIDE SEQUENCE [LARGE SCALE GENOMIC DNA]</scope>
    <source>
        <strain evidence="10 11">DSM 23332</strain>
    </source>
</reference>
<evidence type="ECO:0000256" key="4">
    <source>
        <dbReference type="ARBA" id="ARBA00022691"/>
    </source>
</evidence>
<feature type="binding site" evidence="8">
    <location>
        <position position="73"/>
    </location>
    <ligand>
        <name>S-adenosyl-L-methionine</name>
        <dbReference type="ChEBI" id="CHEBI:59789"/>
    </ligand>
</feature>
<evidence type="ECO:0000256" key="5">
    <source>
        <dbReference type="ARBA" id="ARBA00022884"/>
    </source>
</evidence>
<comment type="similarity">
    <text evidence="8">Belongs to the class I-like SAM-binding methyltransferase superfamily. rRNA adenine N(6)-methyltransferase family.</text>
</comment>
<dbReference type="GO" id="GO:0032259">
    <property type="term" value="P:methylation"/>
    <property type="evidence" value="ECO:0007669"/>
    <property type="project" value="UniProtKB-KW"/>
</dbReference>
<keyword evidence="5 8" id="KW-0694">RNA-binding</keyword>
<accession>A0ABT2WCY6</accession>
<dbReference type="PANTHER" id="PTHR11727:SF7">
    <property type="entry name" value="DIMETHYLADENOSINE TRANSFERASE-RELATED"/>
    <property type="match status" value="1"/>
</dbReference>
<dbReference type="InterPro" id="IPR023165">
    <property type="entry name" value="rRNA_Ade_diMease-like_C"/>
</dbReference>
<keyword evidence="3 8" id="KW-0808">Transferase</keyword>
<evidence type="ECO:0000259" key="9">
    <source>
        <dbReference type="SMART" id="SM00650"/>
    </source>
</evidence>
<evidence type="ECO:0000313" key="11">
    <source>
        <dbReference type="Proteomes" id="UP001208656"/>
    </source>
</evidence>
<dbReference type="EMBL" id="JAOUSE010000006">
    <property type="protein sequence ID" value="MCU9593543.1"/>
    <property type="molecule type" value="Genomic_DNA"/>
</dbReference>
<feature type="binding site" evidence="8">
    <location>
        <position position="98"/>
    </location>
    <ligand>
        <name>S-adenosyl-L-methionine</name>
        <dbReference type="ChEBI" id="CHEBI:59789"/>
    </ligand>
</feature>
<dbReference type="RefSeq" id="WP_263061058.1">
    <property type="nucleotide sequence ID" value="NZ_JAOUSE010000006.1"/>
</dbReference>
<organism evidence="10 11">
    <name type="scientific">Pallidibacillus thermolactis</name>
    <dbReference type="NCBI Taxonomy" id="251051"/>
    <lineage>
        <taxon>Bacteria</taxon>
        <taxon>Bacillati</taxon>
        <taxon>Bacillota</taxon>
        <taxon>Bacilli</taxon>
        <taxon>Bacillales</taxon>
        <taxon>Bacillaceae</taxon>
        <taxon>Pallidibacillus</taxon>
    </lineage>
</organism>
<dbReference type="InterPro" id="IPR020596">
    <property type="entry name" value="rRNA_Ade_Mease_Trfase_CS"/>
</dbReference>
<feature type="binding site" evidence="8">
    <location>
        <position position="25"/>
    </location>
    <ligand>
        <name>S-adenosyl-L-methionine</name>
        <dbReference type="ChEBI" id="CHEBI:59789"/>
    </ligand>
</feature>
<keyword evidence="4 8" id="KW-0949">S-adenosyl-L-methionine</keyword>
<dbReference type="GO" id="GO:0008168">
    <property type="term" value="F:methyltransferase activity"/>
    <property type="evidence" value="ECO:0007669"/>
    <property type="project" value="UniProtKB-KW"/>
</dbReference>
<feature type="domain" description="Ribosomal RNA adenine methylase transferase N-terminal" evidence="9">
    <location>
        <begin position="32"/>
        <end position="197"/>
    </location>
</feature>
<dbReference type="Pfam" id="PF00398">
    <property type="entry name" value="RrnaAD"/>
    <property type="match status" value="1"/>
</dbReference>
<evidence type="ECO:0000256" key="2">
    <source>
        <dbReference type="ARBA" id="ARBA00022603"/>
    </source>
</evidence>
<feature type="binding site" evidence="8">
    <location>
        <position position="52"/>
    </location>
    <ligand>
        <name>S-adenosyl-L-methionine</name>
        <dbReference type="ChEBI" id="CHEBI:59789"/>
    </ligand>
</feature>
<keyword evidence="2 8" id="KW-0489">Methyltransferase</keyword>
<dbReference type="PANTHER" id="PTHR11727">
    <property type="entry name" value="DIMETHYLADENOSINE TRANSFERASE"/>
    <property type="match status" value="1"/>
</dbReference>
<dbReference type="Gene3D" id="3.40.50.150">
    <property type="entry name" value="Vaccinia Virus protein VP39"/>
    <property type="match status" value="1"/>
</dbReference>